<organism evidence="5 6">
    <name type="scientific">Drechmeria coniospora</name>
    <name type="common">Nematophagous fungus</name>
    <name type="synonym">Meria coniospora</name>
    <dbReference type="NCBI Taxonomy" id="98403"/>
    <lineage>
        <taxon>Eukaryota</taxon>
        <taxon>Fungi</taxon>
        <taxon>Dikarya</taxon>
        <taxon>Ascomycota</taxon>
        <taxon>Pezizomycotina</taxon>
        <taxon>Sordariomycetes</taxon>
        <taxon>Hypocreomycetidae</taxon>
        <taxon>Hypocreales</taxon>
        <taxon>Ophiocordycipitaceae</taxon>
        <taxon>Drechmeria</taxon>
    </lineage>
</organism>
<dbReference type="PANTHER" id="PTHR43712:SF16">
    <property type="entry name" value="O-METHYLTRANSFERASE ELCB"/>
    <property type="match status" value="1"/>
</dbReference>
<reference evidence="5 6" key="1">
    <citation type="journal article" date="2016" name="Sci. Rep.">
        <title>Insights into Adaptations to a Near-Obligate Nematode Endoparasitic Lifestyle from the Finished Genome of Drechmeria coniospora.</title>
        <authorList>
            <person name="Zhang L."/>
            <person name="Zhou Z."/>
            <person name="Guo Q."/>
            <person name="Fokkens L."/>
            <person name="Miskei M."/>
            <person name="Pocsi I."/>
            <person name="Zhang W."/>
            <person name="Chen M."/>
            <person name="Wang L."/>
            <person name="Sun Y."/>
            <person name="Donzelli B.G."/>
            <person name="Gibson D.M."/>
            <person name="Nelson D.R."/>
            <person name="Luo J.G."/>
            <person name="Rep M."/>
            <person name="Liu H."/>
            <person name="Yang S."/>
            <person name="Wang J."/>
            <person name="Krasnoff S.B."/>
            <person name="Xu Y."/>
            <person name="Molnar I."/>
            <person name="Lin M."/>
        </authorList>
    </citation>
    <scope>NUCLEOTIDE SEQUENCE [LARGE SCALE GENOMIC DNA]</scope>
    <source>
        <strain evidence="5 6">ARSEF 6962</strain>
    </source>
</reference>
<dbReference type="InterPro" id="IPR016461">
    <property type="entry name" value="COMT-like"/>
</dbReference>
<dbReference type="InterPro" id="IPR036388">
    <property type="entry name" value="WH-like_DNA-bd_sf"/>
</dbReference>
<dbReference type="InterPro" id="IPR029063">
    <property type="entry name" value="SAM-dependent_MTases_sf"/>
</dbReference>
<comment type="caution">
    <text evidence="5">The sequence shown here is derived from an EMBL/GenBank/DDBJ whole genome shotgun (WGS) entry which is preliminary data.</text>
</comment>
<dbReference type="Pfam" id="PF00891">
    <property type="entry name" value="Methyltransf_2"/>
    <property type="match status" value="1"/>
</dbReference>
<dbReference type="InterPro" id="IPR036390">
    <property type="entry name" value="WH_DNA-bd_sf"/>
</dbReference>
<keyword evidence="6" id="KW-1185">Reference proteome</keyword>
<evidence type="ECO:0000259" key="4">
    <source>
        <dbReference type="Pfam" id="PF00891"/>
    </source>
</evidence>
<accession>A0A151GVF7</accession>
<evidence type="ECO:0000313" key="5">
    <source>
        <dbReference type="EMBL" id="KYK61086.1"/>
    </source>
</evidence>
<keyword evidence="2 5" id="KW-0808">Transferase</keyword>
<evidence type="ECO:0000256" key="3">
    <source>
        <dbReference type="ARBA" id="ARBA00022691"/>
    </source>
</evidence>
<sequence length="457" mass="50967">MYFVEIARRREKMGNAQATVASEPSVGRLTTLSRAIEEKTKILADSLEAKGLGAPSFHPDGLADFPSAQLGPEAVQARADIISMTQELHDLALGPRESLKALSWDNVSFVSLQAICEFKLADAVPREGSISYVELATKVRKQSSVDVPYYDLRRILRLAMLNNLFTEPKPDHVAHNRSSLLLLEDENLANWLGLYTIDFFSPMANTVSAMKKWPASQDDCETGLNLAHGYADNLFAQLSKDKVRAKRFDSAMKCIGAKEGFEVSHTVECYPWGDLGKATVVDMGGNEGFASAAIAEAFPLLSFEVQDLPGIALNAKIPTHLADRVRHRAHNFFDEQPVIADAYLFRHVFHAFSDKSALAILRALVPALRPGARIIINDVTLRPPGEMARIEEKSVRLLDMLMKTVRNARNRDADEWKSLFEQADARFKWKGTWKTSGRMWFMEAVWEGEGRNAAKDM</sequence>
<dbReference type="GeneID" id="63714870"/>
<dbReference type="SUPFAM" id="SSF53335">
    <property type="entry name" value="S-adenosyl-L-methionine-dependent methyltransferases"/>
    <property type="match status" value="1"/>
</dbReference>
<dbReference type="Gene3D" id="1.10.10.10">
    <property type="entry name" value="Winged helix-like DNA-binding domain superfamily/Winged helix DNA-binding domain"/>
    <property type="match status" value="1"/>
</dbReference>
<dbReference type="PROSITE" id="PS51683">
    <property type="entry name" value="SAM_OMT_II"/>
    <property type="match status" value="1"/>
</dbReference>
<dbReference type="InParanoid" id="A0A151GVF7"/>
<dbReference type="Proteomes" id="UP000076580">
    <property type="component" value="Chromosome 01"/>
</dbReference>
<name>A0A151GVF7_DRECN</name>
<evidence type="ECO:0000313" key="6">
    <source>
        <dbReference type="Proteomes" id="UP000076580"/>
    </source>
</evidence>
<dbReference type="PANTHER" id="PTHR43712">
    <property type="entry name" value="PUTATIVE (AFU_ORTHOLOGUE AFUA_4G14580)-RELATED"/>
    <property type="match status" value="1"/>
</dbReference>
<evidence type="ECO:0000256" key="1">
    <source>
        <dbReference type="ARBA" id="ARBA00022603"/>
    </source>
</evidence>
<dbReference type="STRING" id="98403.A0A151GVF7"/>
<dbReference type="RefSeq" id="XP_040660438.1">
    <property type="nucleotide sequence ID" value="XM_040799555.1"/>
</dbReference>
<dbReference type="AlphaFoldDB" id="A0A151GVF7"/>
<evidence type="ECO:0000256" key="2">
    <source>
        <dbReference type="ARBA" id="ARBA00022679"/>
    </source>
</evidence>
<dbReference type="GO" id="GO:0008171">
    <property type="term" value="F:O-methyltransferase activity"/>
    <property type="evidence" value="ECO:0007669"/>
    <property type="project" value="InterPro"/>
</dbReference>
<dbReference type="InterPro" id="IPR001077">
    <property type="entry name" value="COMT_C"/>
</dbReference>
<dbReference type="GO" id="GO:0032259">
    <property type="term" value="P:methylation"/>
    <property type="evidence" value="ECO:0007669"/>
    <property type="project" value="UniProtKB-KW"/>
</dbReference>
<dbReference type="EMBL" id="LAYC01000001">
    <property type="protein sequence ID" value="KYK61086.1"/>
    <property type="molecule type" value="Genomic_DNA"/>
</dbReference>
<keyword evidence="3" id="KW-0949">S-adenosyl-L-methionine</keyword>
<feature type="domain" description="O-methyltransferase C-terminal" evidence="4">
    <location>
        <begin position="227"/>
        <end position="423"/>
    </location>
</feature>
<dbReference type="SUPFAM" id="SSF46785">
    <property type="entry name" value="Winged helix' DNA-binding domain"/>
    <property type="match status" value="1"/>
</dbReference>
<dbReference type="Gene3D" id="3.40.50.150">
    <property type="entry name" value="Vaccinia Virus protein VP39"/>
    <property type="match status" value="1"/>
</dbReference>
<protein>
    <submittedName>
        <fullName evidence="5">O-methyltransferase</fullName>
    </submittedName>
</protein>
<gene>
    <name evidence="5" type="ORF">DCS_02227</name>
</gene>
<keyword evidence="1 5" id="KW-0489">Methyltransferase</keyword>
<proteinExistence type="predicted"/>